<evidence type="ECO:0000256" key="4">
    <source>
        <dbReference type="ARBA" id="ARBA00022801"/>
    </source>
</evidence>
<keyword evidence="5" id="KW-0315">Glutamine amidotransferase</keyword>
<evidence type="ECO:0000256" key="3">
    <source>
        <dbReference type="ARBA" id="ARBA00022605"/>
    </source>
</evidence>
<organism evidence="11">
    <name type="scientific">plant metagenome</name>
    <dbReference type="NCBI Taxonomy" id="1297885"/>
    <lineage>
        <taxon>unclassified sequences</taxon>
        <taxon>metagenomes</taxon>
        <taxon>organismal metagenomes</taxon>
    </lineage>
</organism>
<evidence type="ECO:0000256" key="6">
    <source>
        <dbReference type="ARBA" id="ARBA00023102"/>
    </source>
</evidence>
<dbReference type="GO" id="GO:0004359">
    <property type="term" value="F:glutaminase activity"/>
    <property type="evidence" value="ECO:0007669"/>
    <property type="project" value="UniProtKB-EC"/>
</dbReference>
<keyword evidence="6" id="KW-0368">Histidine biosynthesis</keyword>
<evidence type="ECO:0000259" key="10">
    <source>
        <dbReference type="Pfam" id="PF00117"/>
    </source>
</evidence>
<keyword evidence="7" id="KW-0456">Lyase</keyword>
<comment type="pathway">
    <text evidence="1">Amino-acid biosynthesis; L-histidine biosynthesis; L-histidine from 5-phospho-alpha-D-ribose 1-diphosphate: step 5/9.</text>
</comment>
<keyword evidence="3" id="KW-0028">Amino-acid biosynthesis</keyword>
<evidence type="ECO:0000256" key="1">
    <source>
        <dbReference type="ARBA" id="ARBA00005091"/>
    </source>
</evidence>
<evidence type="ECO:0000313" key="13">
    <source>
        <dbReference type="EMBL" id="VFR57697.1"/>
    </source>
</evidence>
<dbReference type="PANTHER" id="PTHR42701:SF2">
    <property type="entry name" value="IMIDAZOLE GLYCEROL PHOSPHATE SYNTHASE SUBUNIT HISH 1"/>
    <property type="match status" value="1"/>
</dbReference>
<dbReference type="EMBL" id="CAADIG010000031">
    <property type="protein sequence ID" value="VFR50992.1"/>
    <property type="molecule type" value="Genomic_DNA"/>
</dbReference>
<dbReference type="GO" id="GO:0016829">
    <property type="term" value="F:lyase activity"/>
    <property type="evidence" value="ECO:0007669"/>
    <property type="project" value="UniProtKB-KW"/>
</dbReference>
<dbReference type="UniPathway" id="UPA00031">
    <property type="reaction ID" value="UER00010"/>
</dbReference>
<evidence type="ECO:0000256" key="9">
    <source>
        <dbReference type="ARBA" id="ARBA00049534"/>
    </source>
</evidence>
<comment type="catalytic activity">
    <reaction evidence="9">
        <text>L-glutamine + H2O = L-glutamate + NH4(+)</text>
        <dbReference type="Rhea" id="RHEA:15889"/>
        <dbReference type="ChEBI" id="CHEBI:15377"/>
        <dbReference type="ChEBI" id="CHEBI:28938"/>
        <dbReference type="ChEBI" id="CHEBI:29985"/>
        <dbReference type="ChEBI" id="CHEBI:58359"/>
        <dbReference type="EC" id="3.5.1.2"/>
    </reaction>
</comment>
<reference evidence="11" key="1">
    <citation type="submission" date="2019-03" db="EMBL/GenBank/DDBJ databases">
        <authorList>
            <person name="Danneels B."/>
        </authorList>
    </citation>
    <scope>NUCLEOTIDE SEQUENCE</scope>
</reference>
<evidence type="ECO:0000256" key="2">
    <source>
        <dbReference type="ARBA" id="ARBA00022490"/>
    </source>
</evidence>
<dbReference type="Gene3D" id="3.40.50.880">
    <property type="match status" value="1"/>
</dbReference>
<sequence>MTTIAIVDYGMGNFHSVARALRHAAPDADIRICNTAAQIDAADRVVFPGQGAMPDCMRTLDASGLRDAVLRAARNKPLLGVCVGEQMMFERSEEGDTPCLALFPGEVRRFAGPGFAQALAPAEAAAAAAATPAHGELLKVPHMGWNPVRQTRAHALWSGIPDDTHFYFVHSYYVVPRDPALTVGETRYGLAFTSAVADANIFAVQFHPEKSAAHGLRLYRNFVDWQP</sequence>
<name>A0A484NUW5_9ZZZZ</name>
<dbReference type="InterPro" id="IPR017926">
    <property type="entry name" value="GATASE"/>
</dbReference>
<evidence type="ECO:0000313" key="11">
    <source>
        <dbReference type="EMBL" id="VFR17418.1"/>
    </source>
</evidence>
<keyword evidence="11" id="KW-0808">Transferase</keyword>
<dbReference type="EMBL" id="CAADID010000001">
    <property type="protein sequence ID" value="VFR57697.1"/>
    <property type="molecule type" value="Genomic_DNA"/>
</dbReference>
<feature type="domain" description="Glutamine amidotransferase" evidence="10">
    <location>
        <begin position="6"/>
        <end position="222"/>
    </location>
</feature>
<dbReference type="EMBL" id="CAADHY010000009">
    <property type="protein sequence ID" value="VFR17418.1"/>
    <property type="molecule type" value="Genomic_DNA"/>
</dbReference>
<evidence type="ECO:0000256" key="7">
    <source>
        <dbReference type="ARBA" id="ARBA00023239"/>
    </source>
</evidence>
<dbReference type="GO" id="GO:0000105">
    <property type="term" value="P:L-histidine biosynthetic process"/>
    <property type="evidence" value="ECO:0007669"/>
    <property type="project" value="UniProtKB-UniPathway"/>
</dbReference>
<keyword evidence="4" id="KW-0378">Hydrolase</keyword>
<evidence type="ECO:0000256" key="8">
    <source>
        <dbReference type="ARBA" id="ARBA00047838"/>
    </source>
</evidence>
<proteinExistence type="inferred from homology"/>
<dbReference type="CDD" id="cd01748">
    <property type="entry name" value="GATase1_IGP_Synthase"/>
    <property type="match status" value="1"/>
</dbReference>
<gene>
    <name evidence="11" type="ORF">AMP9_0276</name>
    <name evidence="12" type="ORF">ANT2_0275</name>
    <name evidence="13" type="ORF">ANT3_0276</name>
</gene>
<comment type="catalytic activity">
    <reaction evidence="8">
        <text>5-[(5-phospho-1-deoxy-D-ribulos-1-ylimino)methylamino]-1-(5-phospho-beta-D-ribosyl)imidazole-4-carboxamide + L-glutamine = D-erythro-1-(imidazol-4-yl)glycerol 3-phosphate + 5-amino-1-(5-phospho-beta-D-ribosyl)imidazole-4-carboxamide + L-glutamate + H(+)</text>
        <dbReference type="Rhea" id="RHEA:24793"/>
        <dbReference type="ChEBI" id="CHEBI:15378"/>
        <dbReference type="ChEBI" id="CHEBI:29985"/>
        <dbReference type="ChEBI" id="CHEBI:58278"/>
        <dbReference type="ChEBI" id="CHEBI:58359"/>
        <dbReference type="ChEBI" id="CHEBI:58475"/>
        <dbReference type="ChEBI" id="CHEBI:58525"/>
        <dbReference type="EC" id="4.3.2.10"/>
    </reaction>
</comment>
<dbReference type="GO" id="GO:0000107">
    <property type="term" value="F:imidazoleglycerol-phosphate synthase activity"/>
    <property type="evidence" value="ECO:0007669"/>
    <property type="project" value="TreeGrafter"/>
</dbReference>
<keyword evidence="2" id="KW-0963">Cytoplasm</keyword>
<dbReference type="PIRSF" id="PIRSF000495">
    <property type="entry name" value="Amidotransf_hisH"/>
    <property type="match status" value="1"/>
</dbReference>
<dbReference type="EC" id="2.4.2.-" evidence="11"/>
<dbReference type="SUPFAM" id="SSF52317">
    <property type="entry name" value="Class I glutamine amidotransferase-like"/>
    <property type="match status" value="1"/>
</dbReference>
<dbReference type="InterPro" id="IPR029062">
    <property type="entry name" value="Class_I_gatase-like"/>
</dbReference>
<keyword evidence="11" id="KW-0328">Glycosyltransferase</keyword>
<dbReference type="Pfam" id="PF00117">
    <property type="entry name" value="GATase"/>
    <property type="match status" value="1"/>
</dbReference>
<dbReference type="PANTHER" id="PTHR42701">
    <property type="entry name" value="IMIDAZOLE GLYCEROL PHOSPHATE SYNTHASE SUBUNIT HISH"/>
    <property type="match status" value="1"/>
</dbReference>
<dbReference type="AlphaFoldDB" id="A0A484NUW5"/>
<dbReference type="PROSITE" id="PS51273">
    <property type="entry name" value="GATASE_TYPE_1"/>
    <property type="match status" value="1"/>
</dbReference>
<accession>A0A484NUW5</accession>
<evidence type="ECO:0000313" key="12">
    <source>
        <dbReference type="EMBL" id="VFR50992.1"/>
    </source>
</evidence>
<protein>
    <submittedName>
        <fullName evidence="11">Imidazole glycerol phosphate synthase amidotransferase subunit</fullName>
        <ecNumber evidence="11">2.4.2.-</ecNumber>
    </submittedName>
</protein>
<evidence type="ECO:0000256" key="5">
    <source>
        <dbReference type="ARBA" id="ARBA00022962"/>
    </source>
</evidence>
<dbReference type="HAMAP" id="MF_00278">
    <property type="entry name" value="HisH"/>
    <property type="match status" value="1"/>
</dbReference>
<dbReference type="InterPro" id="IPR010139">
    <property type="entry name" value="Imidazole-glycPsynth_HisH"/>
</dbReference>